<keyword evidence="2" id="KW-1185">Reference proteome</keyword>
<dbReference type="Proteomes" id="UP000005953">
    <property type="component" value="Unassembled WGS sequence"/>
</dbReference>
<dbReference type="InterPro" id="IPR014558">
    <property type="entry name" value="UCP029720"/>
</dbReference>
<dbReference type="AlphaFoldDB" id="A4BF07"/>
<dbReference type="PIRSF" id="PIRSF029720">
    <property type="entry name" value="UCP029720"/>
    <property type="match status" value="1"/>
</dbReference>
<dbReference type="STRING" id="314283.MED297_18678"/>
<sequence>MEELNNIKERPMKLHTILLTSVLAATAMTGCASKGYASDSYDSYSNDSMTVAKADTVVKKVNAAMGEVFATAGGMTLYTFTKDAPGKSNCDDGCAANWPPFAAKMNAETWGDFTIIQRNDGTYQWAYKNQPLYTWVGDQKEGDTNGHGIGNVWYAAQTN</sequence>
<dbReference type="Pfam" id="PF03640">
    <property type="entry name" value="Lipoprotein_15"/>
    <property type="match status" value="2"/>
</dbReference>
<dbReference type="InterPro" id="IPR005297">
    <property type="entry name" value="Lipoprotein_repeat"/>
</dbReference>
<gene>
    <name evidence="1" type="ORF">MED297_18678</name>
</gene>
<organism evidence="1 2">
    <name type="scientific">Reinekea blandensis MED297</name>
    <dbReference type="NCBI Taxonomy" id="314283"/>
    <lineage>
        <taxon>Bacteria</taxon>
        <taxon>Pseudomonadati</taxon>
        <taxon>Pseudomonadota</taxon>
        <taxon>Gammaproteobacteria</taxon>
        <taxon>Oceanospirillales</taxon>
        <taxon>Saccharospirillaceae</taxon>
        <taxon>Reinekea</taxon>
    </lineage>
</organism>
<proteinExistence type="predicted"/>
<comment type="caution">
    <text evidence="1">The sequence shown here is derived from an EMBL/GenBank/DDBJ whole genome shotgun (WGS) entry which is preliminary data.</text>
</comment>
<dbReference type="HOGENOM" id="CLU_053665_1_0_6"/>
<evidence type="ECO:0000313" key="2">
    <source>
        <dbReference type="Proteomes" id="UP000005953"/>
    </source>
</evidence>
<dbReference type="PANTHER" id="PTHR39335:SF1">
    <property type="entry name" value="BLL4220 PROTEIN"/>
    <property type="match status" value="1"/>
</dbReference>
<dbReference type="EMBL" id="AAOE01000011">
    <property type="protein sequence ID" value="EAR09342.1"/>
    <property type="molecule type" value="Genomic_DNA"/>
</dbReference>
<reference evidence="1 2" key="1">
    <citation type="submission" date="2006-02" db="EMBL/GenBank/DDBJ databases">
        <authorList>
            <person name="Pinhassi J."/>
            <person name="Pedros-Alio C."/>
            <person name="Ferriera S."/>
            <person name="Johnson J."/>
            <person name="Kravitz S."/>
            <person name="Halpern A."/>
            <person name="Remington K."/>
            <person name="Beeson K."/>
            <person name="Tran B."/>
            <person name="Rogers Y.-H."/>
            <person name="Friedman R."/>
            <person name="Venter J.C."/>
        </authorList>
    </citation>
    <scope>NUCLEOTIDE SEQUENCE [LARGE SCALE GENOMIC DNA]</scope>
    <source>
        <strain evidence="1 2">MED297</strain>
    </source>
</reference>
<dbReference type="GO" id="GO:0043448">
    <property type="term" value="P:alkane catabolic process"/>
    <property type="evidence" value="ECO:0007669"/>
    <property type="project" value="TreeGrafter"/>
</dbReference>
<protein>
    <recommendedName>
        <fullName evidence="3">Lipoprotein</fullName>
    </recommendedName>
</protein>
<accession>A4BF07</accession>
<dbReference type="PANTHER" id="PTHR39335">
    <property type="entry name" value="BLL4220 PROTEIN"/>
    <property type="match status" value="1"/>
</dbReference>
<evidence type="ECO:0008006" key="3">
    <source>
        <dbReference type="Google" id="ProtNLM"/>
    </source>
</evidence>
<evidence type="ECO:0000313" key="1">
    <source>
        <dbReference type="EMBL" id="EAR09342.1"/>
    </source>
</evidence>
<name>A4BF07_9GAMM</name>